<evidence type="ECO:0000313" key="2">
    <source>
        <dbReference type="Proteomes" id="UP001386955"/>
    </source>
</evidence>
<protein>
    <submittedName>
        <fullName evidence="1">Uncharacterized protein</fullName>
    </submittedName>
</protein>
<gene>
    <name evidence="1" type="ORF">VNO78_11292</name>
</gene>
<organism evidence="1 2">
    <name type="scientific">Psophocarpus tetragonolobus</name>
    <name type="common">Winged bean</name>
    <name type="synonym">Dolichos tetragonolobus</name>
    <dbReference type="NCBI Taxonomy" id="3891"/>
    <lineage>
        <taxon>Eukaryota</taxon>
        <taxon>Viridiplantae</taxon>
        <taxon>Streptophyta</taxon>
        <taxon>Embryophyta</taxon>
        <taxon>Tracheophyta</taxon>
        <taxon>Spermatophyta</taxon>
        <taxon>Magnoliopsida</taxon>
        <taxon>eudicotyledons</taxon>
        <taxon>Gunneridae</taxon>
        <taxon>Pentapetalae</taxon>
        <taxon>rosids</taxon>
        <taxon>fabids</taxon>
        <taxon>Fabales</taxon>
        <taxon>Fabaceae</taxon>
        <taxon>Papilionoideae</taxon>
        <taxon>50 kb inversion clade</taxon>
        <taxon>NPAAA clade</taxon>
        <taxon>indigoferoid/millettioid clade</taxon>
        <taxon>Phaseoleae</taxon>
        <taxon>Psophocarpus</taxon>
    </lineage>
</organism>
<dbReference type="EMBL" id="JAYMYS010000003">
    <property type="protein sequence ID" value="KAK7400092.1"/>
    <property type="molecule type" value="Genomic_DNA"/>
</dbReference>
<keyword evidence="2" id="KW-1185">Reference proteome</keyword>
<dbReference type="Proteomes" id="UP001386955">
    <property type="component" value="Unassembled WGS sequence"/>
</dbReference>
<comment type="caution">
    <text evidence="1">The sequence shown here is derived from an EMBL/GenBank/DDBJ whole genome shotgun (WGS) entry which is preliminary data.</text>
</comment>
<dbReference type="AlphaFoldDB" id="A0AAN9SLH9"/>
<name>A0AAN9SLH9_PSOTE</name>
<evidence type="ECO:0000313" key="1">
    <source>
        <dbReference type="EMBL" id="KAK7400092.1"/>
    </source>
</evidence>
<proteinExistence type="predicted"/>
<accession>A0AAN9SLH9</accession>
<sequence>MPTVGTGFTGIEMARRFGAIDDYDLYVYRLGVQILVSGFLFEENFTRPWERQNDNLERCNSVGLEDSEVRQ</sequence>
<reference evidence="1 2" key="1">
    <citation type="submission" date="2024-01" db="EMBL/GenBank/DDBJ databases">
        <title>The genomes of 5 underutilized Papilionoideae crops provide insights into root nodulation and disease resistanc.</title>
        <authorList>
            <person name="Jiang F."/>
        </authorList>
    </citation>
    <scope>NUCLEOTIDE SEQUENCE [LARGE SCALE GENOMIC DNA]</scope>
    <source>
        <strain evidence="1">DUOXIRENSHENG_FW03</strain>
        <tissue evidence="1">Leaves</tissue>
    </source>
</reference>